<name>A0ABR3G6U1_9PEZI</name>
<proteinExistence type="predicted"/>
<dbReference type="Proteomes" id="UP001447188">
    <property type="component" value="Unassembled WGS sequence"/>
</dbReference>
<sequence length="669" mass="74736">MTVTAYFSLGAILCNSTIPAVDKNGVAPHYRVGEQEVWTSSGGGGPTIINLAEKDSESGFLSLTGSCAKGLDGQTMTCSSTWEGFTKGLRTPTTTHEFQLKVNDDGSFKIDLPVSGNKVPWGYKGRVIWKFRPTDAWYNTHPGTEFAEHTTDIELYAISSLCSNDLAKDGIPLEMLRFFVLTTRGDGFYVTNFAAHVVTQMFYHSGFTYNTADGRTRYSPFIGQYFRLTRWLKDLERNKTAVVKNTINCIDLANIVGMTVSLCLKDSDDANALWWSEMTPFGFLKETYLIGYRDKVNNPFTEPSGEYIQKMAQTDSRRQPFNRHWFIVWHKKVYDATSGPQLGVRNIDEYLAEALDPISGRKGYKSGTSDNFSYKRLENTLSGAIAEHEVTTEFDTSWVDGNKTLHKKMTDLHEQKKIGFEINTLVKTLDNRCGNEYRIEPAEPFDLDIHSGEPTLGNTLLWPIRCEHKRVVGRFDLQITIFDTAKQATDKGTASLNEMSLVVQGMDSIVFDDVVFHRSLGTDSVDIFWSYGHLFVNLLAHGLSEDSVMPVAKQLQTYLKEVATKSHAPLPVVKSKAATTSNGSPLPETMAINTTVDVYIEVENYLRYDWSYTNRALFVQLVSTAPATNGATTFIFKVYARSKGKGVVAFAFLGPTGESDTTHARIEVV</sequence>
<evidence type="ECO:0000313" key="2">
    <source>
        <dbReference type="Proteomes" id="UP001447188"/>
    </source>
</evidence>
<gene>
    <name evidence="1" type="ORF">Q9L58_009458</name>
</gene>
<keyword evidence="2" id="KW-1185">Reference proteome</keyword>
<accession>A0ABR3G6U1</accession>
<organism evidence="1 2">
    <name type="scientific">Discina gigas</name>
    <dbReference type="NCBI Taxonomy" id="1032678"/>
    <lineage>
        <taxon>Eukaryota</taxon>
        <taxon>Fungi</taxon>
        <taxon>Dikarya</taxon>
        <taxon>Ascomycota</taxon>
        <taxon>Pezizomycotina</taxon>
        <taxon>Pezizomycetes</taxon>
        <taxon>Pezizales</taxon>
        <taxon>Discinaceae</taxon>
        <taxon>Discina</taxon>
    </lineage>
</organism>
<reference evidence="1 2" key="1">
    <citation type="submission" date="2024-02" db="EMBL/GenBank/DDBJ databases">
        <title>Discinaceae phylogenomics.</title>
        <authorList>
            <person name="Dirks A.C."/>
            <person name="James T.Y."/>
        </authorList>
    </citation>
    <scope>NUCLEOTIDE SEQUENCE [LARGE SCALE GENOMIC DNA]</scope>
    <source>
        <strain evidence="1 2">ACD0624</strain>
    </source>
</reference>
<evidence type="ECO:0000313" key="1">
    <source>
        <dbReference type="EMBL" id="KAL0631678.1"/>
    </source>
</evidence>
<protein>
    <submittedName>
        <fullName evidence="1">Uncharacterized protein</fullName>
    </submittedName>
</protein>
<comment type="caution">
    <text evidence="1">The sequence shown here is derived from an EMBL/GenBank/DDBJ whole genome shotgun (WGS) entry which is preliminary data.</text>
</comment>
<dbReference type="EMBL" id="JBBBZM010000222">
    <property type="protein sequence ID" value="KAL0631678.1"/>
    <property type="molecule type" value="Genomic_DNA"/>
</dbReference>